<keyword evidence="5" id="KW-1003">Cell membrane</keyword>
<comment type="similarity">
    <text evidence="5">Belongs to the MscS (TC 1.A.23) family.</text>
</comment>
<protein>
    <recommendedName>
        <fullName evidence="5">Small-conductance mechanosensitive channel</fullName>
    </recommendedName>
</protein>
<dbReference type="Pfam" id="PF00924">
    <property type="entry name" value="MS_channel_2nd"/>
    <property type="match status" value="1"/>
</dbReference>
<keyword evidence="5" id="KW-0407">Ion channel</keyword>
<evidence type="ECO:0000256" key="2">
    <source>
        <dbReference type="ARBA" id="ARBA00022692"/>
    </source>
</evidence>
<dbReference type="AlphaFoldDB" id="A0A1H7ATR4"/>
<feature type="transmembrane region" description="Helical" evidence="5">
    <location>
        <begin position="12"/>
        <end position="32"/>
    </location>
</feature>
<dbReference type="GO" id="GO:0008381">
    <property type="term" value="F:mechanosensitive monoatomic ion channel activity"/>
    <property type="evidence" value="ECO:0007669"/>
    <property type="project" value="InterPro"/>
</dbReference>
<dbReference type="Gene3D" id="1.10.287.1260">
    <property type="match status" value="1"/>
</dbReference>
<keyword evidence="3 5" id="KW-1133">Transmembrane helix</keyword>
<keyword evidence="2 5" id="KW-0812">Transmembrane</keyword>
<evidence type="ECO:0000256" key="3">
    <source>
        <dbReference type="ARBA" id="ARBA00022989"/>
    </source>
</evidence>
<dbReference type="InterPro" id="IPR010920">
    <property type="entry name" value="LSM_dom_sf"/>
</dbReference>
<gene>
    <name evidence="7" type="ORF">SAMN05216201_11437</name>
</gene>
<dbReference type="InterPro" id="IPR023408">
    <property type="entry name" value="MscS_beta-dom_sf"/>
</dbReference>
<comment type="caution">
    <text evidence="5">Lacks conserved residue(s) required for the propagation of feature annotation.</text>
</comment>
<dbReference type="Proteomes" id="UP000242930">
    <property type="component" value="Unassembled WGS sequence"/>
</dbReference>
<comment type="subcellular location">
    <subcellularLocation>
        <location evidence="5">Cell inner membrane</location>
        <topology evidence="5">Multi-pass membrane protein</topology>
    </subcellularLocation>
    <subcellularLocation>
        <location evidence="1">Membrane</location>
    </subcellularLocation>
</comment>
<comment type="function">
    <text evidence="5">Mechanosensitive channel that participates in the regulation of osmotic pressure changes within the cell, opening in response to stretch forces in the membrane lipid bilayer, without the need for other proteins. Contributes to normal resistance to hypoosmotic shock. Forms an ion channel of 1.0 nanosiemens conductance with a slight preference for anions.</text>
</comment>
<dbReference type="PANTHER" id="PTHR30221:SF8">
    <property type="entry name" value="SMALL-CONDUCTANCE MECHANOSENSITIVE CHANNEL"/>
    <property type="match status" value="1"/>
</dbReference>
<dbReference type="Gene3D" id="2.30.30.60">
    <property type="match status" value="1"/>
</dbReference>
<feature type="domain" description="Mechanosensitive ion channel MscS" evidence="6">
    <location>
        <begin position="106"/>
        <end position="177"/>
    </location>
</feature>
<organism evidence="7 8">
    <name type="scientific">Pseudomonas linyingensis</name>
    <dbReference type="NCBI Taxonomy" id="915471"/>
    <lineage>
        <taxon>Bacteria</taxon>
        <taxon>Pseudomonadati</taxon>
        <taxon>Pseudomonadota</taxon>
        <taxon>Gammaproteobacteria</taxon>
        <taxon>Pseudomonadales</taxon>
        <taxon>Pseudomonadaceae</taxon>
        <taxon>Pseudomonas</taxon>
    </lineage>
</organism>
<evidence type="ECO:0000313" key="7">
    <source>
        <dbReference type="EMBL" id="SEJ68346.1"/>
    </source>
</evidence>
<dbReference type="STRING" id="915471.SAMN05216201_11437"/>
<dbReference type="InterPro" id="IPR045275">
    <property type="entry name" value="MscS_archaea/bacteria_type"/>
</dbReference>
<keyword evidence="8" id="KW-1185">Reference proteome</keyword>
<evidence type="ECO:0000256" key="5">
    <source>
        <dbReference type="RuleBase" id="RU369025"/>
    </source>
</evidence>
<reference evidence="8" key="1">
    <citation type="submission" date="2016-10" db="EMBL/GenBank/DDBJ databases">
        <authorList>
            <person name="Varghese N."/>
            <person name="Submissions S."/>
        </authorList>
    </citation>
    <scope>NUCLEOTIDE SEQUENCE [LARGE SCALE GENOMIC DNA]</scope>
    <source>
        <strain evidence="8">LMG 25967</strain>
    </source>
</reference>
<keyword evidence="4 5" id="KW-0472">Membrane</keyword>
<keyword evidence="5" id="KW-0406">Ion transport</keyword>
<evidence type="ECO:0000259" key="6">
    <source>
        <dbReference type="Pfam" id="PF00924"/>
    </source>
</evidence>
<feature type="transmembrane region" description="Helical" evidence="5">
    <location>
        <begin position="64"/>
        <end position="86"/>
    </location>
</feature>
<evidence type="ECO:0000313" key="8">
    <source>
        <dbReference type="Proteomes" id="UP000242930"/>
    </source>
</evidence>
<dbReference type="EMBL" id="FNZE01000014">
    <property type="protein sequence ID" value="SEJ68346.1"/>
    <property type="molecule type" value="Genomic_DNA"/>
</dbReference>
<comment type="subunit">
    <text evidence="5">Homoheptamer.</text>
</comment>
<accession>A0A1H7ATR4</accession>
<dbReference type="OrthoDB" id="8685113at2"/>
<dbReference type="InterPro" id="IPR006685">
    <property type="entry name" value="MscS_channel_2nd"/>
</dbReference>
<keyword evidence="5" id="KW-0813">Transport</keyword>
<dbReference type="GO" id="GO:0005886">
    <property type="term" value="C:plasma membrane"/>
    <property type="evidence" value="ECO:0007669"/>
    <property type="project" value="UniProtKB-SubCell"/>
</dbReference>
<evidence type="ECO:0000256" key="4">
    <source>
        <dbReference type="ARBA" id="ARBA00023136"/>
    </source>
</evidence>
<dbReference type="SUPFAM" id="SSF50182">
    <property type="entry name" value="Sm-like ribonucleoproteins"/>
    <property type="match status" value="1"/>
</dbReference>
<dbReference type="RefSeq" id="WP_090312652.1">
    <property type="nucleotide sequence ID" value="NZ_FNZE01000014.1"/>
</dbReference>
<proteinExistence type="inferred from homology"/>
<dbReference type="PANTHER" id="PTHR30221">
    <property type="entry name" value="SMALL-CONDUCTANCE MECHANOSENSITIVE CHANNEL"/>
    <property type="match status" value="1"/>
</dbReference>
<feature type="transmembrane region" description="Helical" evidence="5">
    <location>
        <begin position="92"/>
        <end position="117"/>
    </location>
</feature>
<evidence type="ECO:0000256" key="1">
    <source>
        <dbReference type="ARBA" id="ARBA00004370"/>
    </source>
</evidence>
<sequence>MKAWLAQWLGEWSETLLLGVQVLLILLAGFVLQRLVARTLSRVGQRYQQLPAELLLPLRGALRWLIMGSALLLALEHLGVSAGVLWAAFSGFVAVAAVAFFAVWSVLSNLFCAVLIFTVGPFRLGDRVEVVEAADKPGAKGRVIAINLLYTTLEEDAEAGTGALVQIPNSLFFQKVVRRWRGAEHSTSTPIPTHNET</sequence>
<name>A0A1H7ATR4_9PSED</name>
<keyword evidence="5" id="KW-0997">Cell inner membrane</keyword>